<comment type="caution">
    <text evidence="2">The sequence shown here is derived from an EMBL/GenBank/DDBJ whole genome shotgun (WGS) entry which is preliminary data.</text>
</comment>
<evidence type="ECO:0008006" key="4">
    <source>
        <dbReference type="Google" id="ProtNLM"/>
    </source>
</evidence>
<feature type="signal peptide" evidence="1">
    <location>
        <begin position="1"/>
        <end position="21"/>
    </location>
</feature>
<dbReference type="AlphaFoldDB" id="A0A8E2QYF2"/>
<evidence type="ECO:0000256" key="1">
    <source>
        <dbReference type="SAM" id="SignalP"/>
    </source>
</evidence>
<gene>
    <name evidence="2" type="ORF">EELLY_v1c02490</name>
</gene>
<organism evidence="2 3">
    <name type="scientific">Entomoplasma ellychniae</name>
    <dbReference type="NCBI Taxonomy" id="2114"/>
    <lineage>
        <taxon>Bacteria</taxon>
        <taxon>Bacillati</taxon>
        <taxon>Mycoplasmatota</taxon>
        <taxon>Mollicutes</taxon>
        <taxon>Entomoplasmatales</taxon>
        <taxon>Entomoplasmataceae</taxon>
        <taxon>Entomoplasma</taxon>
    </lineage>
</organism>
<dbReference type="EMBL" id="PHND01000001">
    <property type="protein sequence ID" value="PPE04569.1"/>
    <property type="molecule type" value="Genomic_DNA"/>
</dbReference>
<sequence length="628" mass="71305">MKKLILSLSVITISASSVTSALSFTKLSDENANTINEMSLLAEQYAKIYYLNQEKNYNVNYVYNNNVKDFYISDISQVYNSSLPNLKDWTRFSSVSNKYLDAKDDQWKGAKNLTTGLTPKINFDLSGFNSIIQNLGSFIQDDNFMGLMLFLLQEGLSLKHEIITNLDFLQYGKVILSDENLDALASAFDMSKYQDMTLKESLNESIISFAKGLNTITGGAESNNNNIEMSLKSIENSIIKIKSNKIDSFNLITNFSAICDILNFMHVSAFYLNSFITQEISKETNVLLEWNDLEEFRNKKVKEFDNKFDIKNLLKYLDKAINVEDKEGIKIRNLLNVIFWENNDFKTIGSIFQIPNFFKSLTENDYTNSWGISGVFKAIGNAVSDDKIAIGNMLVTSIALVSSDAKIVSGDLVNSIIDLAGPLLGNFIKDEKMKNLITALLNSNFLETPWEVLWSGNVLKEILQVDNLYMLTQQIKEKLSPIITPLDIDNESVVFSIDWDSLSKIILELKGVMSILENDPKMISQKLGGKIPIAEDSFIYYLRNLEKDLHVGSNLVPLITKYLDDKNQIQKELDKNIKNDFENLKLKTKVDINNNQTLVSIDTKKIDVSFEKKDKSKKYIINKISYVN</sequence>
<keyword evidence="3" id="KW-1185">Reference proteome</keyword>
<evidence type="ECO:0000313" key="3">
    <source>
        <dbReference type="Proteomes" id="UP000239010"/>
    </source>
</evidence>
<dbReference type="Proteomes" id="UP000239010">
    <property type="component" value="Unassembled WGS sequence"/>
</dbReference>
<accession>A0A8E2QYF2</accession>
<dbReference type="RefSeq" id="WP_104205716.1">
    <property type="nucleotide sequence ID" value="NZ_PHND01000001.1"/>
</dbReference>
<keyword evidence="1" id="KW-0732">Signal</keyword>
<evidence type="ECO:0000313" key="2">
    <source>
        <dbReference type="EMBL" id="PPE04569.1"/>
    </source>
</evidence>
<feature type="chain" id="PRO_5034393774" description="MOLPALP family lipoprotein" evidence="1">
    <location>
        <begin position="22"/>
        <end position="628"/>
    </location>
</feature>
<protein>
    <recommendedName>
        <fullName evidence="4">MOLPALP family lipoprotein</fullName>
    </recommendedName>
</protein>
<proteinExistence type="predicted"/>
<name>A0A8E2QYF2_9MOLU</name>
<reference evidence="2 3" key="1">
    <citation type="submission" date="2017-11" db="EMBL/GenBank/DDBJ databases">
        <title>Genome sequence of Entomoplasma ellychniae ELCN-1 (ATCC 43707).</title>
        <authorList>
            <person name="Lo W.-S."/>
            <person name="Gasparich G.E."/>
            <person name="Kuo C.-H."/>
        </authorList>
    </citation>
    <scope>NUCLEOTIDE SEQUENCE [LARGE SCALE GENOMIC DNA]</scope>
    <source>
        <strain evidence="2 3">ELCN-1</strain>
    </source>
</reference>